<dbReference type="AlphaFoldDB" id="B3RMG5"/>
<dbReference type="PhylomeDB" id="B3RMG5"/>
<dbReference type="SUPFAM" id="SSF51735">
    <property type="entry name" value="NAD(P)-binding Rossmann-fold domains"/>
    <property type="match status" value="1"/>
</dbReference>
<dbReference type="OMA" id="IGAYKRS"/>
<feature type="domain" description="3-beta hydroxysteroid dehydrogenase/isomerase" evidence="5">
    <location>
        <begin position="16"/>
        <end position="283"/>
    </location>
</feature>
<protein>
    <recommendedName>
        <fullName evidence="5">3-beta hydroxysteroid dehydrogenase/isomerase domain-containing protein</fullName>
    </recommendedName>
</protein>
<dbReference type="Proteomes" id="UP000009022">
    <property type="component" value="Unassembled WGS sequence"/>
</dbReference>
<sequence length="390" mass="43492">MDTALSHFAATIKSCVIVGGGGYLGNKLAASLESFGCDVRLFDKSTSAAIYSKSSPFIQGDVRNYHELKESFKGVDCVFHVASYGMSGREQLNKKLIEEVNIDGTNNSINACIEANVKYLVYTSTTNVVFGGQPIINGDESLPYFPLEKHCDYYSKTKSIAEQAILKANGSETANGNRLLTCAIRPAGIYGEEEQRHMPRIMKLIQNGLFSFKIGPQSNLVEFVHVDNLVKAHELAAIGLSSKKNHIAAGSCYFISDGCPINNFEFFRPMFEGLGYKFPIITLPVSVMYYIAFIIELIHAFVGRYIINFQPLITRAEVYKTGVTHYFKLDKAKKELGYKPEKRNLNQIVRDYKLKGYARQGKSLLMIVLWYIAVCLIVLILLSSFITGIN</sequence>
<evidence type="ECO:0000313" key="6">
    <source>
        <dbReference type="EMBL" id="EDV27848.1"/>
    </source>
</evidence>
<evidence type="ECO:0000256" key="1">
    <source>
        <dbReference type="ARBA" id="ARBA00009219"/>
    </source>
</evidence>
<dbReference type="GeneID" id="6750897"/>
<keyword evidence="2 4" id="KW-0560">Oxidoreductase</keyword>
<reference evidence="6 7" key="1">
    <citation type="journal article" date="2008" name="Nature">
        <title>The Trichoplax genome and the nature of placozoans.</title>
        <authorList>
            <person name="Srivastava M."/>
            <person name="Begovic E."/>
            <person name="Chapman J."/>
            <person name="Putnam N.H."/>
            <person name="Hellsten U."/>
            <person name="Kawashima T."/>
            <person name="Kuo A."/>
            <person name="Mitros T."/>
            <person name="Salamov A."/>
            <person name="Carpenter M.L."/>
            <person name="Signorovitch A.Y."/>
            <person name="Moreno M.A."/>
            <person name="Kamm K."/>
            <person name="Grimwood J."/>
            <person name="Schmutz J."/>
            <person name="Shapiro H."/>
            <person name="Grigoriev I.V."/>
            <person name="Buss L.W."/>
            <person name="Schierwater B."/>
            <person name="Dellaporta S.L."/>
            <person name="Rokhsar D.S."/>
        </authorList>
    </citation>
    <scope>NUCLEOTIDE SEQUENCE [LARGE SCALE GENOMIC DNA]</scope>
    <source>
        <strain evidence="6 7">Grell-BS-1999</strain>
    </source>
</reference>
<evidence type="ECO:0000256" key="3">
    <source>
        <dbReference type="ARBA" id="ARBA00023027"/>
    </source>
</evidence>
<evidence type="ECO:0000256" key="4">
    <source>
        <dbReference type="RuleBase" id="RU004475"/>
    </source>
</evidence>
<accession>B3RMG5</accession>
<dbReference type="RefSeq" id="XP_002109682.1">
    <property type="nucleotide sequence ID" value="XM_002109646.1"/>
</dbReference>
<evidence type="ECO:0000313" key="7">
    <source>
        <dbReference type="Proteomes" id="UP000009022"/>
    </source>
</evidence>
<organism evidence="6 7">
    <name type="scientific">Trichoplax adhaerens</name>
    <name type="common">Trichoplax reptans</name>
    <dbReference type="NCBI Taxonomy" id="10228"/>
    <lineage>
        <taxon>Eukaryota</taxon>
        <taxon>Metazoa</taxon>
        <taxon>Placozoa</taxon>
        <taxon>Uniplacotomia</taxon>
        <taxon>Trichoplacea</taxon>
        <taxon>Trichoplacidae</taxon>
        <taxon>Trichoplax</taxon>
    </lineage>
</organism>
<dbReference type="InParanoid" id="B3RMG5"/>
<dbReference type="GO" id="GO:0006694">
    <property type="term" value="P:steroid biosynthetic process"/>
    <property type="evidence" value="ECO:0007669"/>
    <property type="project" value="InterPro"/>
</dbReference>
<feature type="transmembrane region" description="Helical" evidence="4">
    <location>
        <begin position="287"/>
        <end position="307"/>
    </location>
</feature>
<dbReference type="KEGG" id="tad:TRIADDRAFT_21456"/>
<dbReference type="STRING" id="10228.B3RMG5"/>
<dbReference type="PANTHER" id="PTHR43245:SF51">
    <property type="entry name" value="SHORT CHAIN DEHYDROGENASE_REDUCTASE FAMILY 42E, MEMBER 2"/>
    <property type="match status" value="1"/>
</dbReference>
<dbReference type="Gene3D" id="3.40.50.720">
    <property type="entry name" value="NAD(P)-binding Rossmann-like Domain"/>
    <property type="match status" value="1"/>
</dbReference>
<feature type="transmembrane region" description="Helical" evidence="4">
    <location>
        <begin position="363"/>
        <end position="386"/>
    </location>
</feature>
<dbReference type="CTD" id="6750897"/>
<name>B3RMG5_TRIAD</name>
<keyword evidence="4" id="KW-1133">Transmembrane helix</keyword>
<gene>
    <name evidence="6" type="ORF">TRIADDRAFT_21456</name>
</gene>
<keyword evidence="3" id="KW-0520">NAD</keyword>
<proteinExistence type="inferred from homology"/>
<dbReference type="PANTHER" id="PTHR43245">
    <property type="entry name" value="BIFUNCTIONAL POLYMYXIN RESISTANCE PROTEIN ARNA"/>
    <property type="match status" value="1"/>
</dbReference>
<keyword evidence="4" id="KW-0812">Transmembrane</keyword>
<dbReference type="FunCoup" id="B3RMG5">
    <property type="interactions" value="3"/>
</dbReference>
<dbReference type="InterPro" id="IPR002225">
    <property type="entry name" value="3Beta_OHSteriod_DH/Estase"/>
</dbReference>
<dbReference type="InterPro" id="IPR050177">
    <property type="entry name" value="Lipid_A_modif_metabolic_enz"/>
</dbReference>
<keyword evidence="7" id="KW-1185">Reference proteome</keyword>
<dbReference type="FunFam" id="3.40.50.720:FF:000138">
    <property type="entry name" value="Short-chain dehydrogenase/reductase family 42E member 1"/>
    <property type="match status" value="1"/>
</dbReference>
<dbReference type="eggNOG" id="KOG1430">
    <property type="taxonomic scope" value="Eukaryota"/>
</dbReference>
<dbReference type="InterPro" id="IPR036291">
    <property type="entry name" value="NAD(P)-bd_dom_sf"/>
</dbReference>
<evidence type="ECO:0000259" key="5">
    <source>
        <dbReference type="Pfam" id="PF01073"/>
    </source>
</evidence>
<dbReference type="HOGENOM" id="CLU_007383_6_8_1"/>
<dbReference type="OrthoDB" id="2735536at2759"/>
<dbReference type="Pfam" id="PF01073">
    <property type="entry name" value="3Beta_HSD"/>
    <property type="match status" value="1"/>
</dbReference>
<keyword evidence="4" id="KW-0472">Membrane</keyword>
<evidence type="ECO:0000256" key="2">
    <source>
        <dbReference type="ARBA" id="ARBA00023002"/>
    </source>
</evidence>
<comment type="similarity">
    <text evidence="1 4">Belongs to the 3-beta-HSD family.</text>
</comment>
<dbReference type="EMBL" id="DS985242">
    <property type="protein sequence ID" value="EDV27848.1"/>
    <property type="molecule type" value="Genomic_DNA"/>
</dbReference>
<dbReference type="GO" id="GO:0016616">
    <property type="term" value="F:oxidoreductase activity, acting on the CH-OH group of donors, NAD or NADP as acceptor"/>
    <property type="evidence" value="ECO:0000318"/>
    <property type="project" value="GO_Central"/>
</dbReference>